<evidence type="ECO:0000313" key="1">
    <source>
        <dbReference type="EMBL" id="KAK5836526.1"/>
    </source>
</evidence>
<name>A0ABR0QBT7_GOSAR</name>
<evidence type="ECO:0000313" key="2">
    <source>
        <dbReference type="Proteomes" id="UP001358586"/>
    </source>
</evidence>
<sequence>MFLLLSVLSKAEEKESLIVEEFDNHVKFKKYLAETKLVIKKFTTSSNKLNEVLALEMRDPSKEGLGNVDKGKVVTQNLTIFVKALCFGECPKLVVIKSAKKVIASYKMVCHYCGTPRQIRYQCFKLLHYLRCRCVVPKKVPTPCGTSVVKTKKRV</sequence>
<keyword evidence="2" id="KW-1185">Reference proteome</keyword>
<proteinExistence type="predicted"/>
<reference evidence="1 2" key="1">
    <citation type="submission" date="2023-03" db="EMBL/GenBank/DDBJ databases">
        <title>WGS of Gossypium arboreum.</title>
        <authorList>
            <person name="Yu D."/>
        </authorList>
    </citation>
    <scope>NUCLEOTIDE SEQUENCE [LARGE SCALE GENOMIC DNA]</scope>
    <source>
        <tissue evidence="1">Leaf</tissue>
    </source>
</reference>
<protein>
    <submittedName>
        <fullName evidence="1">Uncharacterized protein</fullName>
    </submittedName>
</protein>
<comment type="caution">
    <text evidence="1">The sequence shown here is derived from an EMBL/GenBank/DDBJ whole genome shotgun (WGS) entry which is preliminary data.</text>
</comment>
<gene>
    <name evidence="1" type="ORF">PVK06_012318</name>
</gene>
<dbReference type="EMBL" id="JARKNE010000004">
    <property type="protein sequence ID" value="KAK5836526.1"/>
    <property type="molecule type" value="Genomic_DNA"/>
</dbReference>
<organism evidence="1 2">
    <name type="scientific">Gossypium arboreum</name>
    <name type="common">Tree cotton</name>
    <name type="synonym">Gossypium nanking</name>
    <dbReference type="NCBI Taxonomy" id="29729"/>
    <lineage>
        <taxon>Eukaryota</taxon>
        <taxon>Viridiplantae</taxon>
        <taxon>Streptophyta</taxon>
        <taxon>Embryophyta</taxon>
        <taxon>Tracheophyta</taxon>
        <taxon>Spermatophyta</taxon>
        <taxon>Magnoliopsida</taxon>
        <taxon>eudicotyledons</taxon>
        <taxon>Gunneridae</taxon>
        <taxon>Pentapetalae</taxon>
        <taxon>rosids</taxon>
        <taxon>malvids</taxon>
        <taxon>Malvales</taxon>
        <taxon>Malvaceae</taxon>
        <taxon>Malvoideae</taxon>
        <taxon>Gossypium</taxon>
    </lineage>
</organism>
<accession>A0ABR0QBT7</accession>
<dbReference type="Proteomes" id="UP001358586">
    <property type="component" value="Chromosome 4"/>
</dbReference>